<dbReference type="InterPro" id="IPR035412">
    <property type="entry name" value="Terminase_L_N"/>
</dbReference>
<reference evidence="2 3" key="1">
    <citation type="submission" date="2023-02" db="EMBL/GenBank/DDBJ databases">
        <title>The predominant lactic acid bacteria and yeasts involved in the spontaneous fermentation of millet during the production of the traditional porridge Hausa koko in Ghana.</title>
        <authorList>
            <person name="Atter A."/>
            <person name="Diaz M."/>
        </authorList>
    </citation>
    <scope>NUCLEOTIDE SEQUENCE [LARGE SCALE GENOMIC DNA]</scope>
    <source>
        <strain evidence="2 3">FI11552</strain>
    </source>
</reference>
<dbReference type="InterPro" id="IPR035413">
    <property type="entry name" value="Terminase_L_C"/>
</dbReference>
<dbReference type="SMART" id="SM00306">
    <property type="entry name" value="HintN"/>
    <property type="match status" value="1"/>
</dbReference>
<dbReference type="PANTHER" id="PTHR39184:SF1">
    <property type="entry name" value="PBSX PHAGE TERMINASE LARGE SUBUNIT"/>
    <property type="match status" value="1"/>
</dbReference>
<dbReference type="Pfam" id="PF04466">
    <property type="entry name" value="Terminase_3"/>
    <property type="match status" value="1"/>
</dbReference>
<evidence type="ECO:0000259" key="1">
    <source>
        <dbReference type="SMART" id="SM00306"/>
    </source>
</evidence>
<dbReference type="Proteomes" id="UP001335665">
    <property type="component" value="Unassembled WGS sequence"/>
</dbReference>
<gene>
    <name evidence="2" type="ORF">PS396_08070</name>
</gene>
<dbReference type="RefSeq" id="WP_331192282.1">
    <property type="nucleotide sequence ID" value="NZ_JAQSEO010000023.1"/>
</dbReference>
<keyword evidence="3" id="KW-1185">Reference proteome</keyword>
<dbReference type="Gene3D" id="2.170.16.10">
    <property type="entry name" value="Hedgehog/Intein (Hint) domain"/>
    <property type="match status" value="1"/>
</dbReference>
<dbReference type="InterPro" id="IPR006437">
    <property type="entry name" value="Phage_terminase_lsu"/>
</dbReference>
<dbReference type="Gene3D" id="3.30.420.280">
    <property type="match status" value="1"/>
</dbReference>
<dbReference type="InterPro" id="IPR036844">
    <property type="entry name" value="Hint_dom_sf"/>
</dbReference>
<dbReference type="InterPro" id="IPR006141">
    <property type="entry name" value="Intein_N"/>
</dbReference>
<dbReference type="Pfam" id="PF17288">
    <property type="entry name" value="Terminase_3C"/>
    <property type="match status" value="1"/>
</dbReference>
<dbReference type="Gene3D" id="3.40.50.300">
    <property type="entry name" value="P-loop containing nucleotide triphosphate hydrolases"/>
    <property type="match status" value="1"/>
</dbReference>
<organism evidence="2 3">
    <name type="scientific">Limosilactobacillus pontis</name>
    <dbReference type="NCBI Taxonomy" id="35787"/>
    <lineage>
        <taxon>Bacteria</taxon>
        <taxon>Bacillati</taxon>
        <taxon>Bacillota</taxon>
        <taxon>Bacilli</taxon>
        <taxon>Lactobacillales</taxon>
        <taxon>Lactobacillaceae</taxon>
        <taxon>Limosilactobacillus</taxon>
    </lineage>
</organism>
<dbReference type="SUPFAM" id="SSF51294">
    <property type="entry name" value="Hedgehog/intein (Hint) domain"/>
    <property type="match status" value="1"/>
</dbReference>
<dbReference type="InterPro" id="IPR003587">
    <property type="entry name" value="Hint_dom_N"/>
</dbReference>
<dbReference type="PROSITE" id="PS50817">
    <property type="entry name" value="INTEIN_N_TER"/>
    <property type="match status" value="1"/>
</dbReference>
<accession>A0ABU7SUI2</accession>
<protein>
    <submittedName>
        <fullName evidence="2">PBSX family phage terminase large subunit</fullName>
    </submittedName>
</protein>
<name>A0ABU7SUI2_9LACO</name>
<dbReference type="InterPro" id="IPR027417">
    <property type="entry name" value="P-loop_NTPase"/>
</dbReference>
<evidence type="ECO:0000313" key="2">
    <source>
        <dbReference type="EMBL" id="MEE6701742.1"/>
    </source>
</evidence>
<dbReference type="NCBIfam" id="TIGR01547">
    <property type="entry name" value="phage_term_2"/>
    <property type="match status" value="1"/>
</dbReference>
<proteinExistence type="predicted"/>
<dbReference type="CDD" id="cd00081">
    <property type="entry name" value="Hint"/>
    <property type="match status" value="1"/>
</dbReference>
<comment type="caution">
    <text evidence="2">The sequence shown here is derived from an EMBL/GenBank/DDBJ whole genome shotgun (WGS) entry which is preliminary data.</text>
</comment>
<dbReference type="EMBL" id="JAQSFA010000023">
    <property type="protein sequence ID" value="MEE6701742.1"/>
    <property type="molecule type" value="Genomic_DNA"/>
</dbReference>
<dbReference type="PANTHER" id="PTHR39184">
    <property type="match status" value="1"/>
</dbReference>
<dbReference type="NCBIfam" id="TIGR01445">
    <property type="entry name" value="intein_Nterm"/>
    <property type="match status" value="1"/>
</dbReference>
<dbReference type="Pfam" id="PF14890">
    <property type="entry name" value="Intein_splicing"/>
    <property type="match status" value="1"/>
</dbReference>
<sequence length="490" mass="56503">MRATEQTLSLGKIVGGGYYDFWHDKHFYRVVKGSRASKKSKTTALNLIYRLMKYPWSNILVIRRYSNTNRQSTYADLCWAIERYHASHLFKCNPSLPEIVYLPTGQRIIFRGLDKALKLTSITVTRGYLCWCWCEEAYEIESADKLETIAESIRGRMDAPGAFKQITLTLNPWNSHHWIKRTFFDPETRKADTFTQTTTFRCNEWLDDKDRQRYLDLYKTNPRRAKVAADGDWGVSEGLVFEDNVERVDFDPQEKLTECGHTGFGLDYGFGNDPNAFVALAIDPESKDIWIYDEMYTYHQTTPHIAEWLKKHGYQHAAIYADSASPERTQQLIDLGIDNSRSVSKTPIEAGIDQLWQYKIHVHPKCKNVWNEFNNYVFDTDSIGNTLNRPKDENNHCLTGDTLVDTVEGQKPIKELIGKEGTVNCLNIDNGKATTGRFHDVRKTRKHAPVYELELEDGTKIKATADHLVYTQNGWKELGKLTDKDRVVSI</sequence>
<dbReference type="InterPro" id="IPR052380">
    <property type="entry name" value="Viral_DNA_packaging_terminase"/>
</dbReference>
<feature type="domain" description="Hint" evidence="1">
    <location>
        <begin position="395"/>
        <end position="490"/>
    </location>
</feature>
<evidence type="ECO:0000313" key="3">
    <source>
        <dbReference type="Proteomes" id="UP001335665"/>
    </source>
</evidence>